<gene>
    <name evidence="2" type="ORF">SAMN05421847_0524</name>
</gene>
<keyword evidence="1" id="KW-0812">Transmembrane</keyword>
<organism evidence="2 3">
    <name type="scientific">Halpernia humi</name>
    <dbReference type="NCBI Taxonomy" id="493375"/>
    <lineage>
        <taxon>Bacteria</taxon>
        <taxon>Pseudomonadati</taxon>
        <taxon>Bacteroidota</taxon>
        <taxon>Flavobacteriia</taxon>
        <taxon>Flavobacteriales</taxon>
        <taxon>Weeksellaceae</taxon>
        <taxon>Chryseobacterium group</taxon>
        <taxon>Halpernia</taxon>
    </lineage>
</organism>
<keyword evidence="1" id="KW-0472">Membrane</keyword>
<dbReference type="Pfam" id="PF04020">
    <property type="entry name" value="Phage_holin_4_2"/>
    <property type="match status" value="1"/>
</dbReference>
<dbReference type="Proteomes" id="UP000236738">
    <property type="component" value="Unassembled WGS sequence"/>
</dbReference>
<dbReference type="PANTHER" id="PTHR37309">
    <property type="entry name" value="SLR0284 PROTEIN"/>
    <property type="match status" value="1"/>
</dbReference>
<reference evidence="3" key="1">
    <citation type="submission" date="2016-10" db="EMBL/GenBank/DDBJ databases">
        <authorList>
            <person name="Varghese N."/>
            <person name="Submissions S."/>
        </authorList>
    </citation>
    <scope>NUCLEOTIDE SEQUENCE [LARGE SCALE GENOMIC DNA]</scope>
    <source>
        <strain evidence="3">DSM 21580</strain>
    </source>
</reference>
<dbReference type="OrthoDB" id="6402664at2"/>
<evidence type="ECO:0000313" key="2">
    <source>
        <dbReference type="EMBL" id="SEF64118.1"/>
    </source>
</evidence>
<evidence type="ECO:0000256" key="1">
    <source>
        <dbReference type="SAM" id="Phobius"/>
    </source>
</evidence>
<feature type="transmembrane region" description="Helical" evidence="1">
    <location>
        <begin position="90"/>
        <end position="111"/>
    </location>
</feature>
<name>A0A1H5TPI1_9FLAO</name>
<feature type="transmembrane region" description="Helical" evidence="1">
    <location>
        <begin position="54"/>
        <end position="78"/>
    </location>
</feature>
<dbReference type="AlphaFoldDB" id="A0A1H5TPI1"/>
<dbReference type="RefSeq" id="WP_103912541.1">
    <property type="nucleotide sequence ID" value="NZ_FNUS01000001.1"/>
</dbReference>
<feature type="transmembrane region" description="Helical" evidence="1">
    <location>
        <begin position="28"/>
        <end position="47"/>
    </location>
</feature>
<dbReference type="InterPro" id="IPR007165">
    <property type="entry name" value="Phage_holin_4_2"/>
</dbReference>
<dbReference type="PANTHER" id="PTHR37309:SF1">
    <property type="entry name" value="SLR0284 PROTEIN"/>
    <property type="match status" value="1"/>
</dbReference>
<keyword evidence="1" id="KW-1133">Transmembrane helix</keyword>
<accession>A0A1H5TPI1</accession>
<sequence>MKFIIRLLVTAAVAFVLSKYFLSGVHIASFGTAIIFAIVLALLNFFVRPILSILGLPLTIITFGLFSFVINALIILLAGHFVTGMTVDGFWWALIFSICLSVVTSLLDSAFTSKD</sequence>
<keyword evidence="3" id="KW-1185">Reference proteome</keyword>
<proteinExistence type="predicted"/>
<protein>
    <submittedName>
        <fullName evidence="2">Putative membrane protein</fullName>
    </submittedName>
</protein>
<evidence type="ECO:0000313" key="3">
    <source>
        <dbReference type="Proteomes" id="UP000236738"/>
    </source>
</evidence>
<dbReference type="EMBL" id="FNUS01000001">
    <property type="protein sequence ID" value="SEF64118.1"/>
    <property type="molecule type" value="Genomic_DNA"/>
</dbReference>